<dbReference type="Proteomes" id="UP000030588">
    <property type="component" value="Unassembled WGS sequence"/>
</dbReference>
<sequence>MYKISSYQLFVITFIYQLGTTVIFGFGGAAGRDAWIGQLVSMGLGILVLLLYTILMRMNPGLTLVQWFPAQFGRWIGIPIAFLYPLLFLYHVGRGLADIRDMISTTILFNTPFLIIEGVFIIFIAYCVYGGIEIIARLGEMIFPLVLVMFCIQLILLCSTGVMHINNLRPVLENGWSPIWKVVYPGGIMQPFGETIILAMFWTDTDRPEKIMKTTILATILAGLMITCWDMLAISVIGPMFSRFLYPLYTLLGVISIGDFIENLQIFGILYFFMTALIKELVNMLGALKGFQQLTRMKNYRALIIPASVIALFLGMTMSKNISEHVYYTHTKILVPYIWVPIFLIIPTILLIVTWFRQKVFKIKKNG</sequence>
<dbReference type="EMBL" id="JAAIWK010000015">
    <property type="protein sequence ID" value="NEY20298.1"/>
    <property type="molecule type" value="Genomic_DNA"/>
</dbReference>
<dbReference type="OrthoDB" id="1891864at2"/>
<keyword evidence="6 8" id="KW-1133">Transmembrane helix</keyword>
<evidence type="ECO:0000256" key="2">
    <source>
        <dbReference type="ARBA" id="ARBA00007998"/>
    </source>
</evidence>
<feature type="transmembrane region" description="Helical" evidence="8">
    <location>
        <begin position="75"/>
        <end position="93"/>
    </location>
</feature>
<dbReference type="RefSeq" id="WP_035355435.1">
    <property type="nucleotide sequence ID" value="NZ_JAAIWK010000015.1"/>
</dbReference>
<evidence type="ECO:0000313" key="11">
    <source>
        <dbReference type="Proteomes" id="UP000030588"/>
    </source>
</evidence>
<dbReference type="PANTHER" id="PTHR34975:SF2">
    <property type="entry name" value="SPORE GERMINATION PROTEIN A2"/>
    <property type="match status" value="1"/>
</dbReference>
<feature type="transmembrane region" description="Helical" evidence="8">
    <location>
        <begin position="113"/>
        <end position="135"/>
    </location>
</feature>
<dbReference type="GO" id="GO:0009847">
    <property type="term" value="P:spore germination"/>
    <property type="evidence" value="ECO:0007669"/>
    <property type="project" value="InterPro"/>
</dbReference>
<feature type="transmembrane region" description="Helical" evidence="8">
    <location>
        <begin position="338"/>
        <end position="356"/>
    </location>
</feature>
<dbReference type="EMBL" id="JRUN01000044">
    <property type="protein sequence ID" value="KHD84751.1"/>
    <property type="molecule type" value="Genomic_DNA"/>
</dbReference>
<feature type="transmembrane region" description="Helical" evidence="8">
    <location>
        <begin position="299"/>
        <end position="318"/>
    </location>
</feature>
<evidence type="ECO:0000256" key="8">
    <source>
        <dbReference type="SAM" id="Phobius"/>
    </source>
</evidence>
<accession>A0A0A6VAX5</accession>
<comment type="caution">
    <text evidence="9">The sequence shown here is derived from an EMBL/GenBank/DDBJ whole genome shotgun (WGS) entry which is preliminary data.</text>
</comment>
<keyword evidence="4" id="KW-0309">Germination</keyword>
<dbReference type="Proteomes" id="UP000476934">
    <property type="component" value="Unassembled WGS sequence"/>
</dbReference>
<name>A0A0A6VAX5_9BACI</name>
<dbReference type="InterPro" id="IPR004761">
    <property type="entry name" value="Spore_GerAB"/>
</dbReference>
<evidence type="ECO:0000313" key="9">
    <source>
        <dbReference type="EMBL" id="KHD84751.1"/>
    </source>
</evidence>
<reference evidence="9 11" key="1">
    <citation type="submission" date="2014-10" db="EMBL/GenBank/DDBJ databases">
        <title>Draft genome of phytase producing Bacillus ginsengihumi strain M2.11.</title>
        <authorList>
            <person name="Toymentseva A."/>
            <person name="Boulygina E.A."/>
            <person name="Kazakov S.V."/>
            <person name="Kayumov I."/>
            <person name="Suleimanova A.D."/>
            <person name="Mardanova A.M."/>
            <person name="Maria S.N."/>
            <person name="Sergey M.Y."/>
            <person name="Sharipova M.R."/>
        </authorList>
    </citation>
    <scope>NUCLEOTIDE SEQUENCE [LARGE SCALE GENOMIC DNA]</scope>
    <source>
        <strain evidence="9 11">M2.11</strain>
    </source>
</reference>
<evidence type="ECO:0000256" key="7">
    <source>
        <dbReference type="ARBA" id="ARBA00023136"/>
    </source>
</evidence>
<evidence type="ECO:0000313" key="10">
    <source>
        <dbReference type="EMBL" id="NEY20298.1"/>
    </source>
</evidence>
<comment type="similarity">
    <text evidence="2">Belongs to the amino acid-polyamine-organocation (APC) superfamily. Spore germination protein (SGP) (TC 2.A.3.9) family.</text>
</comment>
<feature type="transmembrane region" description="Helical" evidence="8">
    <location>
        <begin position="142"/>
        <end position="162"/>
    </location>
</feature>
<feature type="transmembrane region" description="Helical" evidence="8">
    <location>
        <begin position="215"/>
        <end position="237"/>
    </location>
</feature>
<keyword evidence="7 8" id="KW-0472">Membrane</keyword>
<dbReference type="GO" id="GO:0016020">
    <property type="term" value="C:membrane"/>
    <property type="evidence" value="ECO:0007669"/>
    <property type="project" value="UniProtKB-SubCell"/>
</dbReference>
<keyword evidence="5 8" id="KW-0812">Transmembrane</keyword>
<evidence type="ECO:0000313" key="12">
    <source>
        <dbReference type="Proteomes" id="UP000476934"/>
    </source>
</evidence>
<dbReference type="AlphaFoldDB" id="A0A0A6VAX5"/>
<evidence type="ECO:0000256" key="1">
    <source>
        <dbReference type="ARBA" id="ARBA00004141"/>
    </source>
</evidence>
<proteinExistence type="inferred from homology"/>
<dbReference type="PANTHER" id="PTHR34975">
    <property type="entry name" value="SPORE GERMINATION PROTEIN A2"/>
    <property type="match status" value="1"/>
</dbReference>
<keyword evidence="12" id="KW-1185">Reference proteome</keyword>
<comment type="subcellular location">
    <subcellularLocation>
        <location evidence="1">Membrane</location>
        <topology evidence="1">Multi-pass membrane protein</topology>
    </subcellularLocation>
</comment>
<dbReference type="STRING" id="363870.NG54_13645"/>
<organism evidence="9 11">
    <name type="scientific">Heyndrickxia ginsengihumi</name>
    <dbReference type="NCBI Taxonomy" id="363870"/>
    <lineage>
        <taxon>Bacteria</taxon>
        <taxon>Bacillati</taxon>
        <taxon>Bacillota</taxon>
        <taxon>Bacilli</taxon>
        <taxon>Bacillales</taxon>
        <taxon>Bacillaceae</taxon>
        <taxon>Heyndrickxia</taxon>
    </lineage>
</organism>
<feature type="transmembrane region" description="Helical" evidence="8">
    <location>
        <begin position="7"/>
        <end position="29"/>
    </location>
</feature>
<dbReference type="NCBIfam" id="TIGR00912">
    <property type="entry name" value="2A0309"/>
    <property type="match status" value="1"/>
</dbReference>
<feature type="transmembrane region" description="Helical" evidence="8">
    <location>
        <begin position="182"/>
        <end position="203"/>
    </location>
</feature>
<evidence type="ECO:0000256" key="4">
    <source>
        <dbReference type="ARBA" id="ARBA00022544"/>
    </source>
</evidence>
<keyword evidence="3" id="KW-0813">Transport</keyword>
<evidence type="ECO:0000256" key="5">
    <source>
        <dbReference type="ARBA" id="ARBA00022692"/>
    </source>
</evidence>
<evidence type="ECO:0000256" key="3">
    <source>
        <dbReference type="ARBA" id="ARBA00022448"/>
    </source>
</evidence>
<dbReference type="Pfam" id="PF03845">
    <property type="entry name" value="Spore_permease"/>
    <property type="match status" value="1"/>
</dbReference>
<gene>
    <name evidence="10" type="ORF">G4D61_10050</name>
    <name evidence="9" type="ORF">NG54_13645</name>
</gene>
<protein>
    <submittedName>
        <fullName evidence="10">Endospore germination permease</fullName>
    </submittedName>
    <submittedName>
        <fullName evidence="9">Spore gernimation protein</fullName>
    </submittedName>
</protein>
<reference evidence="10 12" key="3">
    <citation type="submission" date="2020-03" db="EMBL/GenBank/DDBJ databases">
        <title>Bacillus aquiflavi sp. nov., isolated from yellow water of strong flavor Chinese baijiu in Yibin region of China.</title>
        <authorList>
            <person name="Xie J."/>
        </authorList>
    </citation>
    <scope>NUCLEOTIDE SEQUENCE [LARGE SCALE GENOMIC DNA]</scope>
    <source>
        <strain evidence="10 12">Gsoil 114</strain>
    </source>
</reference>
<feature type="transmembrane region" description="Helical" evidence="8">
    <location>
        <begin position="35"/>
        <end position="55"/>
    </location>
</feature>
<reference evidence="10" key="2">
    <citation type="submission" date="2020-02" db="EMBL/GenBank/DDBJ databases">
        <authorList>
            <person name="Feng H."/>
        </authorList>
    </citation>
    <scope>NUCLEOTIDE SEQUENCE [LARGE SCALE GENOMIC DNA]</scope>
    <source>
        <strain evidence="10">Gsoil 114</strain>
    </source>
</reference>
<feature type="transmembrane region" description="Helical" evidence="8">
    <location>
        <begin position="249"/>
        <end position="278"/>
    </location>
</feature>
<evidence type="ECO:0000256" key="6">
    <source>
        <dbReference type="ARBA" id="ARBA00022989"/>
    </source>
</evidence>